<feature type="binding site" evidence="7">
    <location>
        <position position="273"/>
    </location>
    <ligand>
        <name>[4Fe-4S] cluster</name>
        <dbReference type="ChEBI" id="CHEBI:49883"/>
    </ligand>
</feature>
<accession>A0A6N7XCC8</accession>
<dbReference type="GO" id="GO:0019288">
    <property type="term" value="P:isopentenyl diphosphate biosynthetic process, methylerythritol 4-phosphate pathway"/>
    <property type="evidence" value="ECO:0007669"/>
    <property type="project" value="UniProtKB-UniRule"/>
</dbReference>
<protein>
    <recommendedName>
        <fullName evidence="7">4-hydroxy-3-methylbut-2-en-1-yl diphosphate synthase (flavodoxin)</fullName>
        <ecNumber evidence="7">1.17.7.3</ecNumber>
    </recommendedName>
    <alternativeName>
        <fullName evidence="7">1-hydroxy-2-methyl-2-(E)-butenyl 4-diphosphate synthase</fullName>
    </alternativeName>
</protein>
<dbReference type="InterPro" id="IPR058578">
    <property type="entry name" value="IspG_TIM"/>
</dbReference>
<dbReference type="NCBIfam" id="TIGR00612">
    <property type="entry name" value="ispG_gcpE"/>
    <property type="match status" value="1"/>
</dbReference>
<organism evidence="10 11">
    <name type="scientific">Parafannyhessea umbonata</name>
    <dbReference type="NCBI Taxonomy" id="604330"/>
    <lineage>
        <taxon>Bacteria</taxon>
        <taxon>Bacillati</taxon>
        <taxon>Actinomycetota</taxon>
        <taxon>Coriobacteriia</taxon>
        <taxon>Coriobacteriales</taxon>
        <taxon>Atopobiaceae</taxon>
        <taxon>Parafannyhessea</taxon>
    </lineage>
</organism>
<dbReference type="EC" id="1.17.7.3" evidence="7"/>
<feature type="binding site" evidence="7">
    <location>
        <position position="315"/>
    </location>
    <ligand>
        <name>[4Fe-4S] cluster</name>
        <dbReference type="ChEBI" id="CHEBI:49883"/>
    </ligand>
</feature>
<evidence type="ECO:0000256" key="6">
    <source>
        <dbReference type="ARBA" id="ARBA00023229"/>
    </source>
</evidence>
<dbReference type="GO" id="GO:0016114">
    <property type="term" value="P:terpenoid biosynthetic process"/>
    <property type="evidence" value="ECO:0007669"/>
    <property type="project" value="InterPro"/>
</dbReference>
<proteinExistence type="inferred from homology"/>
<dbReference type="PIRSF" id="PIRSF004640">
    <property type="entry name" value="IspG"/>
    <property type="match status" value="1"/>
</dbReference>
<dbReference type="PANTHER" id="PTHR30454:SF0">
    <property type="entry name" value="4-HYDROXY-3-METHYLBUT-2-EN-1-YL DIPHOSPHATE SYNTHASE (FERREDOXIN), CHLOROPLASTIC"/>
    <property type="match status" value="1"/>
</dbReference>
<dbReference type="PANTHER" id="PTHR30454">
    <property type="entry name" value="4-HYDROXY-3-METHYLBUT-2-EN-1-YL DIPHOSPHATE SYNTHASE"/>
    <property type="match status" value="1"/>
</dbReference>
<dbReference type="EMBL" id="VUND01000003">
    <property type="protein sequence ID" value="MST61064.1"/>
    <property type="molecule type" value="Genomic_DNA"/>
</dbReference>
<dbReference type="HAMAP" id="MF_00159">
    <property type="entry name" value="IspG"/>
    <property type="match status" value="1"/>
</dbReference>
<keyword evidence="3 7" id="KW-0560">Oxidoreductase</keyword>
<comment type="caution">
    <text evidence="10">The sequence shown here is derived from an EMBL/GenBank/DDBJ whole genome shotgun (WGS) entry which is preliminary data.</text>
</comment>
<dbReference type="InterPro" id="IPR045854">
    <property type="entry name" value="NO2/SO3_Rdtase_4Fe4S_sf"/>
</dbReference>
<evidence type="ECO:0000313" key="10">
    <source>
        <dbReference type="EMBL" id="MST61064.1"/>
    </source>
</evidence>
<evidence type="ECO:0000256" key="3">
    <source>
        <dbReference type="ARBA" id="ARBA00023002"/>
    </source>
</evidence>
<dbReference type="SUPFAM" id="SSF56014">
    <property type="entry name" value="Nitrite and sulphite reductase 4Fe-4S domain-like"/>
    <property type="match status" value="1"/>
</dbReference>
<comment type="catalytic activity">
    <reaction evidence="7">
        <text>(2E)-4-hydroxy-3-methylbut-2-enyl diphosphate + oxidized [flavodoxin] + H2O + 2 H(+) = 2-C-methyl-D-erythritol 2,4-cyclic diphosphate + reduced [flavodoxin]</text>
        <dbReference type="Rhea" id="RHEA:43604"/>
        <dbReference type="Rhea" id="RHEA-COMP:10622"/>
        <dbReference type="Rhea" id="RHEA-COMP:10623"/>
        <dbReference type="ChEBI" id="CHEBI:15377"/>
        <dbReference type="ChEBI" id="CHEBI:15378"/>
        <dbReference type="ChEBI" id="CHEBI:57618"/>
        <dbReference type="ChEBI" id="CHEBI:58210"/>
        <dbReference type="ChEBI" id="CHEBI:58483"/>
        <dbReference type="ChEBI" id="CHEBI:128753"/>
        <dbReference type="EC" id="1.17.7.3"/>
    </reaction>
</comment>
<evidence type="ECO:0000259" key="9">
    <source>
        <dbReference type="Pfam" id="PF26540"/>
    </source>
</evidence>
<dbReference type="InterPro" id="IPR016425">
    <property type="entry name" value="IspG_bac"/>
</dbReference>
<gene>
    <name evidence="7 10" type="primary">ispG</name>
    <name evidence="10" type="synonym">gcpE</name>
    <name evidence="10" type="ORF">FYJ69_09225</name>
</gene>
<reference evidence="10 11" key="1">
    <citation type="submission" date="2019-08" db="EMBL/GenBank/DDBJ databases">
        <title>In-depth cultivation of the pig gut microbiome towards novel bacterial diversity and tailored functional studies.</title>
        <authorList>
            <person name="Wylensek D."/>
            <person name="Hitch T.C.A."/>
            <person name="Clavel T."/>
        </authorList>
    </citation>
    <scope>NUCLEOTIDE SEQUENCE [LARGE SCALE GENOMIC DNA]</scope>
    <source>
        <strain evidence="10 11">WB01_CNA04</strain>
    </source>
</reference>
<feature type="domain" description="IspG TIM-barrel" evidence="8">
    <location>
        <begin position="14"/>
        <end position="255"/>
    </location>
</feature>
<dbReference type="InterPro" id="IPR004588">
    <property type="entry name" value="IspG_bac-typ"/>
</dbReference>
<comment type="similarity">
    <text evidence="7">Belongs to the IspG family.</text>
</comment>
<dbReference type="SUPFAM" id="SSF51604">
    <property type="entry name" value="Enolase C-terminal domain-like"/>
    <property type="match status" value="1"/>
</dbReference>
<comment type="pathway">
    <text evidence="7">Isoprenoid biosynthesis; isopentenyl diphosphate biosynthesis via DXP pathway; isopentenyl diphosphate from 1-deoxy-D-xylulose 5-phosphate: step 5/6.</text>
</comment>
<comment type="cofactor">
    <cofactor evidence="7">
        <name>[4Fe-4S] cluster</name>
        <dbReference type="ChEBI" id="CHEBI:49883"/>
    </cofactor>
    <text evidence="7">Binds 1 [4Fe-4S] cluster.</text>
</comment>
<name>A0A6N7XCC8_9ACTN</name>
<evidence type="ECO:0000256" key="4">
    <source>
        <dbReference type="ARBA" id="ARBA00023004"/>
    </source>
</evidence>
<evidence type="ECO:0000256" key="1">
    <source>
        <dbReference type="ARBA" id="ARBA00022485"/>
    </source>
</evidence>
<evidence type="ECO:0000256" key="2">
    <source>
        <dbReference type="ARBA" id="ARBA00022723"/>
    </source>
</evidence>
<dbReference type="GO" id="GO:0005506">
    <property type="term" value="F:iron ion binding"/>
    <property type="evidence" value="ECO:0007669"/>
    <property type="project" value="InterPro"/>
</dbReference>
<dbReference type="Gene3D" id="3.30.413.10">
    <property type="entry name" value="Sulfite Reductase Hemoprotein, domain 1"/>
    <property type="match status" value="1"/>
</dbReference>
<keyword evidence="4 7" id="KW-0408">Iron</keyword>
<evidence type="ECO:0000259" key="8">
    <source>
        <dbReference type="Pfam" id="PF04551"/>
    </source>
</evidence>
<feature type="domain" description="IspG C-terminal" evidence="9">
    <location>
        <begin position="269"/>
        <end position="356"/>
    </location>
</feature>
<feature type="binding site" evidence="7">
    <location>
        <position position="276"/>
    </location>
    <ligand>
        <name>[4Fe-4S] cluster</name>
        <dbReference type="ChEBI" id="CHEBI:49883"/>
    </ligand>
</feature>
<feature type="binding site" evidence="7">
    <location>
        <position position="308"/>
    </location>
    <ligand>
        <name>[4Fe-4S] cluster</name>
        <dbReference type="ChEBI" id="CHEBI:49883"/>
    </ligand>
</feature>
<dbReference type="InterPro" id="IPR058579">
    <property type="entry name" value="IspG_C"/>
</dbReference>
<dbReference type="UniPathway" id="UPA00056">
    <property type="reaction ID" value="UER00096"/>
</dbReference>
<evidence type="ECO:0000256" key="5">
    <source>
        <dbReference type="ARBA" id="ARBA00023014"/>
    </source>
</evidence>
<dbReference type="GO" id="GO:0046429">
    <property type="term" value="F:4-hydroxy-3-methylbut-2-en-1-yl diphosphate synthase activity (ferredoxin)"/>
    <property type="evidence" value="ECO:0007669"/>
    <property type="project" value="UniProtKB-UniRule"/>
</dbReference>
<comment type="function">
    <text evidence="7">Converts 2C-methyl-D-erythritol 2,4-cyclodiphosphate (ME-2,4cPP) into 1-hydroxy-2-methyl-2-(E)-butenyl 4-diphosphate.</text>
</comment>
<evidence type="ECO:0000256" key="7">
    <source>
        <dbReference type="HAMAP-Rule" id="MF_00159"/>
    </source>
</evidence>
<sequence length="372" mass="39427">MSDEKSVRPARELTHQVHVGSVAVGGGAPVSVQSMCTTKTDDPASTLAQIEGLAKAGCEIIRVAVPNAAALDGFGEICAQSPLPVVADIHFDHRLAIEAARRGAAALRINPGNIGSFDRVDAVIDEAGSRGIPIRIGVNAGSLDPKVDARRDLTLPQKLVASASSYVEHFRERGFDDIVLSAKAHSVPITLQTYRMLSRELPTVPLHVGVTEAGTLRQGTVKNCVGVGILLEQGIGDTMRLSLTADPVEEVNVAWDLLSSLGMRRLHPELVSCPTCGRCQVNLIGMADEVSKRLAQVKAPISIAVMGCVVNGPGESRDADLGIACGRGQGVLFRNGKKIRNVPEDQIVDELFREIDARYGDGIARDAGEKDA</sequence>
<dbReference type="Pfam" id="PF26540">
    <property type="entry name" value="GcpE_C"/>
    <property type="match status" value="1"/>
</dbReference>
<dbReference type="RefSeq" id="WP_154542157.1">
    <property type="nucleotide sequence ID" value="NZ_VUND01000003.1"/>
</dbReference>
<keyword evidence="2 7" id="KW-0479">Metal-binding</keyword>
<dbReference type="GO" id="GO:0141197">
    <property type="term" value="F:4-hydroxy-3-methylbut-2-enyl-diphosphate synthase activity (flavodoxin)"/>
    <property type="evidence" value="ECO:0007669"/>
    <property type="project" value="UniProtKB-EC"/>
</dbReference>
<dbReference type="InterPro" id="IPR011005">
    <property type="entry name" value="Dihydropteroate_synth-like_sf"/>
</dbReference>
<dbReference type="NCBIfam" id="NF001540">
    <property type="entry name" value="PRK00366.1"/>
    <property type="match status" value="1"/>
</dbReference>
<keyword evidence="5 7" id="KW-0411">Iron-sulfur</keyword>
<dbReference type="AlphaFoldDB" id="A0A6N7XCC8"/>
<keyword evidence="6 7" id="KW-0414">Isoprene biosynthesis</keyword>
<dbReference type="Pfam" id="PF04551">
    <property type="entry name" value="GcpE"/>
    <property type="match status" value="1"/>
</dbReference>
<dbReference type="Proteomes" id="UP000434342">
    <property type="component" value="Unassembled WGS sequence"/>
</dbReference>
<dbReference type="InterPro" id="IPR036849">
    <property type="entry name" value="Enolase-like_C_sf"/>
</dbReference>
<evidence type="ECO:0000313" key="11">
    <source>
        <dbReference type="Proteomes" id="UP000434342"/>
    </source>
</evidence>
<dbReference type="GO" id="GO:0051539">
    <property type="term" value="F:4 iron, 4 sulfur cluster binding"/>
    <property type="evidence" value="ECO:0007669"/>
    <property type="project" value="UniProtKB-UniRule"/>
</dbReference>
<dbReference type="Gene3D" id="3.20.20.20">
    <property type="entry name" value="Dihydropteroate synthase-like"/>
    <property type="match status" value="1"/>
</dbReference>
<keyword evidence="1 7" id="KW-0004">4Fe-4S</keyword>